<evidence type="ECO:0000256" key="1">
    <source>
        <dbReference type="SAM" id="MobiDB-lite"/>
    </source>
</evidence>
<dbReference type="RefSeq" id="WP_182832287.1">
    <property type="nucleotide sequence ID" value="NZ_JACJFN010000001.1"/>
</dbReference>
<accession>A0A7W4D909</accession>
<sequence length="97" mass="9883">MEISGSAFNSGLNAIQAGQRRVDQAATEIASNTLPQAPLETPPTQQVNPPPGSASNTQADLAESLVALNVGKTEAQAGAKVVETADEVLGTLIDTRA</sequence>
<evidence type="ECO:0008006" key="4">
    <source>
        <dbReference type="Google" id="ProtNLM"/>
    </source>
</evidence>
<evidence type="ECO:0000313" key="2">
    <source>
        <dbReference type="EMBL" id="MBB1518222.1"/>
    </source>
</evidence>
<evidence type="ECO:0000313" key="3">
    <source>
        <dbReference type="Proteomes" id="UP000581189"/>
    </source>
</evidence>
<dbReference type="Proteomes" id="UP000581189">
    <property type="component" value="Unassembled WGS sequence"/>
</dbReference>
<protein>
    <recommendedName>
        <fullName evidence="4">Pyrroloquinoline quinone biosynthesis protein PqqE</fullName>
    </recommendedName>
</protein>
<feature type="compositionally biased region" description="Polar residues" evidence="1">
    <location>
        <begin position="42"/>
        <end position="58"/>
    </location>
</feature>
<dbReference type="AlphaFoldDB" id="A0A7W4D909"/>
<reference evidence="2 3" key="1">
    <citation type="submission" date="2020-08" db="EMBL/GenBank/DDBJ databases">
        <authorList>
            <person name="Kim C.M."/>
        </authorList>
    </citation>
    <scope>NUCLEOTIDE SEQUENCE [LARGE SCALE GENOMIC DNA]</scope>
    <source>
        <strain evidence="2 3">SR9</strain>
    </source>
</reference>
<comment type="caution">
    <text evidence="2">The sequence shown here is derived from an EMBL/GenBank/DDBJ whole genome shotgun (WGS) entry which is preliminary data.</text>
</comment>
<organism evidence="2 3">
    <name type="scientific">Aquipseudomonas guryensis</name>
    <dbReference type="NCBI Taxonomy" id="2759165"/>
    <lineage>
        <taxon>Bacteria</taxon>
        <taxon>Pseudomonadati</taxon>
        <taxon>Pseudomonadota</taxon>
        <taxon>Gammaproteobacteria</taxon>
        <taxon>Pseudomonadales</taxon>
        <taxon>Pseudomonadaceae</taxon>
        <taxon>Aquipseudomonas</taxon>
    </lineage>
</organism>
<feature type="region of interest" description="Disordered" evidence="1">
    <location>
        <begin position="28"/>
        <end position="58"/>
    </location>
</feature>
<keyword evidence="3" id="KW-1185">Reference proteome</keyword>
<name>A0A7W4D909_9GAMM</name>
<dbReference type="EMBL" id="JACJFN010000001">
    <property type="protein sequence ID" value="MBB1518222.1"/>
    <property type="molecule type" value="Genomic_DNA"/>
</dbReference>
<proteinExistence type="predicted"/>
<gene>
    <name evidence="2" type="ORF">H3H45_03165</name>
</gene>